<feature type="non-terminal residue" evidence="3">
    <location>
        <position position="1"/>
    </location>
</feature>
<accession>A0A2R6B226</accession>
<sequence length="225" mass="23685">EESASTATSTKYYKNYKTAQPQQNPLKEEQTQTRPVYRGFLAARVRITPKRILPKTIINQYQFSISIYMYTLGSVRLQGLKTQGTQSSRPHNAKKGISPVIATIILIAITIVIAIAVAGWVFGLFGSYSRQGGVTILASASNCYSSTNSCIITVSNQGSTGVTVISASINGQQETLAASVPVSAGTTATVSVSAAPSQTLTSGETVNVQLGLSNGNTISTTLVVS</sequence>
<dbReference type="Proteomes" id="UP000240490">
    <property type="component" value="Unassembled WGS sequence"/>
</dbReference>
<dbReference type="AlphaFoldDB" id="A0A2R6B226"/>
<organism evidence="3 4">
    <name type="scientific">Candidatus Marsarchaeota G2 archaeon ECH_B_SAG-M15</name>
    <dbReference type="NCBI Taxonomy" id="1978162"/>
    <lineage>
        <taxon>Archaea</taxon>
        <taxon>Candidatus Marsarchaeota</taxon>
        <taxon>Candidatus Marsarchaeota group 2</taxon>
    </lineage>
</organism>
<reference evidence="3 4" key="1">
    <citation type="submission" date="2017-04" db="EMBL/GenBank/DDBJ databases">
        <title>Novel microbial lineages endemic to geothermal iron-oxide mats fill important gaps in the evolutionary history of Archaea.</title>
        <authorList>
            <person name="Jay Z.J."/>
            <person name="Beam J.P."/>
            <person name="Dlakic M."/>
            <person name="Rusch D.B."/>
            <person name="Kozubal M.A."/>
            <person name="Inskeep W.P."/>
        </authorList>
    </citation>
    <scope>NUCLEOTIDE SEQUENCE [LARGE SCALE GENOMIC DNA]</scope>
    <source>
        <strain evidence="3">ECH_B_SAG-M15</strain>
    </source>
</reference>
<evidence type="ECO:0000256" key="1">
    <source>
        <dbReference type="SAM" id="MobiDB-lite"/>
    </source>
</evidence>
<evidence type="ECO:0000256" key="2">
    <source>
        <dbReference type="SAM" id="Phobius"/>
    </source>
</evidence>
<evidence type="ECO:0000313" key="3">
    <source>
        <dbReference type="EMBL" id="PSN92707.1"/>
    </source>
</evidence>
<evidence type="ECO:0000313" key="4">
    <source>
        <dbReference type="Proteomes" id="UP000240490"/>
    </source>
</evidence>
<gene>
    <name evidence="3" type="ORF">B9Q08_00965</name>
</gene>
<dbReference type="EMBL" id="NEXJ01000018">
    <property type="protein sequence ID" value="PSN92707.1"/>
    <property type="molecule type" value="Genomic_DNA"/>
</dbReference>
<name>A0A2R6B226_9ARCH</name>
<proteinExistence type="predicted"/>
<keyword evidence="2" id="KW-0812">Transmembrane</keyword>
<comment type="caution">
    <text evidence="3">The sequence shown here is derived from an EMBL/GenBank/DDBJ whole genome shotgun (WGS) entry which is preliminary data.</text>
</comment>
<feature type="region of interest" description="Disordered" evidence="1">
    <location>
        <begin position="1"/>
        <end position="30"/>
    </location>
</feature>
<feature type="compositionally biased region" description="Polar residues" evidence="1">
    <location>
        <begin position="1"/>
        <end position="25"/>
    </location>
</feature>
<dbReference type="InterPro" id="IPR013373">
    <property type="entry name" value="Flagellin/pilin_N_arc"/>
</dbReference>
<feature type="transmembrane region" description="Helical" evidence="2">
    <location>
        <begin position="97"/>
        <end position="122"/>
    </location>
</feature>
<dbReference type="NCBIfam" id="TIGR02537">
    <property type="entry name" value="arch_flag_Nterm"/>
    <property type="match status" value="1"/>
</dbReference>
<protein>
    <submittedName>
        <fullName evidence="3">Uncharacterized protein</fullName>
    </submittedName>
</protein>
<keyword evidence="2" id="KW-0472">Membrane</keyword>
<keyword evidence="2" id="KW-1133">Transmembrane helix</keyword>